<proteinExistence type="predicted"/>
<dbReference type="EMBL" id="VSSQ01060419">
    <property type="protein sequence ID" value="MPN13864.1"/>
    <property type="molecule type" value="Genomic_DNA"/>
</dbReference>
<name>A0A645FNG8_9ZZZZ</name>
<sequence length="109" mass="12160">MGRYYNVFWRVVDGGKYPNYVSPYGFSSLHGKALGEGAAVKRNHPKGREFVPQERRDYHIARRAGKTPLGQVIRNKGEGALDFLCIGDGDVSCILTVAYVCPCRGCRHQ</sequence>
<gene>
    <name evidence="1" type="ORF">SDC9_161190</name>
</gene>
<protein>
    <submittedName>
        <fullName evidence="1">Uncharacterized protein</fullName>
    </submittedName>
</protein>
<organism evidence="1">
    <name type="scientific">bioreactor metagenome</name>
    <dbReference type="NCBI Taxonomy" id="1076179"/>
    <lineage>
        <taxon>unclassified sequences</taxon>
        <taxon>metagenomes</taxon>
        <taxon>ecological metagenomes</taxon>
    </lineage>
</organism>
<comment type="caution">
    <text evidence="1">The sequence shown here is derived from an EMBL/GenBank/DDBJ whole genome shotgun (WGS) entry which is preliminary data.</text>
</comment>
<reference evidence="1" key="1">
    <citation type="submission" date="2019-08" db="EMBL/GenBank/DDBJ databases">
        <authorList>
            <person name="Kucharzyk K."/>
            <person name="Murdoch R.W."/>
            <person name="Higgins S."/>
            <person name="Loffler F."/>
        </authorList>
    </citation>
    <scope>NUCLEOTIDE SEQUENCE</scope>
</reference>
<dbReference type="AlphaFoldDB" id="A0A645FNG8"/>
<accession>A0A645FNG8</accession>
<evidence type="ECO:0000313" key="1">
    <source>
        <dbReference type="EMBL" id="MPN13864.1"/>
    </source>
</evidence>